<dbReference type="FunFam" id="1.10.10.60:FF:000287">
    <property type="entry name" value="TSL-kinase interacting protein 1"/>
    <property type="match status" value="1"/>
</dbReference>
<name>A0AAN8WA54_9MAGN</name>
<dbReference type="InterPro" id="IPR009057">
    <property type="entry name" value="Homeodomain-like_sf"/>
</dbReference>
<dbReference type="InterPro" id="IPR055315">
    <property type="entry name" value="Cramped-like"/>
</dbReference>
<dbReference type="GO" id="GO:0003677">
    <property type="term" value="F:DNA binding"/>
    <property type="evidence" value="ECO:0007669"/>
    <property type="project" value="UniProtKB-KW"/>
</dbReference>
<evidence type="ECO:0000313" key="5">
    <source>
        <dbReference type="EMBL" id="KAK6942778.1"/>
    </source>
</evidence>
<feature type="domain" description="SANT" evidence="4">
    <location>
        <begin position="87"/>
        <end position="130"/>
    </location>
</feature>
<organism evidence="5 6">
    <name type="scientific">Dillenia turbinata</name>
    <dbReference type="NCBI Taxonomy" id="194707"/>
    <lineage>
        <taxon>Eukaryota</taxon>
        <taxon>Viridiplantae</taxon>
        <taxon>Streptophyta</taxon>
        <taxon>Embryophyta</taxon>
        <taxon>Tracheophyta</taxon>
        <taxon>Spermatophyta</taxon>
        <taxon>Magnoliopsida</taxon>
        <taxon>eudicotyledons</taxon>
        <taxon>Gunneridae</taxon>
        <taxon>Pentapetalae</taxon>
        <taxon>Dilleniales</taxon>
        <taxon>Dilleniaceae</taxon>
        <taxon>Dillenia</taxon>
    </lineage>
</organism>
<dbReference type="Gene3D" id="1.20.58.1880">
    <property type="match status" value="1"/>
</dbReference>
<dbReference type="EMBL" id="JBAMMX010000004">
    <property type="protein sequence ID" value="KAK6942778.1"/>
    <property type="molecule type" value="Genomic_DNA"/>
</dbReference>
<proteinExistence type="predicted"/>
<keyword evidence="6" id="KW-1185">Reference proteome</keyword>
<keyword evidence="2" id="KW-0539">Nucleus</keyword>
<gene>
    <name evidence="5" type="ORF">RJ641_028155</name>
</gene>
<evidence type="ECO:0000256" key="1">
    <source>
        <dbReference type="ARBA" id="ARBA00023125"/>
    </source>
</evidence>
<dbReference type="PROSITE" id="PS51293">
    <property type="entry name" value="SANT"/>
    <property type="match status" value="1"/>
</dbReference>
<dbReference type="AlphaFoldDB" id="A0AAN8WA54"/>
<dbReference type="InterPro" id="IPR001005">
    <property type="entry name" value="SANT/Myb"/>
</dbReference>
<feature type="region of interest" description="Disordered" evidence="3">
    <location>
        <begin position="729"/>
        <end position="752"/>
    </location>
</feature>
<evidence type="ECO:0000313" key="6">
    <source>
        <dbReference type="Proteomes" id="UP001370490"/>
    </source>
</evidence>
<protein>
    <recommendedName>
        <fullName evidence="4">SANT domain-containing protein</fullName>
    </recommendedName>
</protein>
<feature type="region of interest" description="Disordered" evidence="3">
    <location>
        <begin position="190"/>
        <end position="216"/>
    </location>
</feature>
<dbReference type="GO" id="GO:0005634">
    <property type="term" value="C:nucleus"/>
    <property type="evidence" value="ECO:0007669"/>
    <property type="project" value="TreeGrafter"/>
</dbReference>
<dbReference type="InterPro" id="IPR017884">
    <property type="entry name" value="SANT_dom"/>
</dbReference>
<dbReference type="Proteomes" id="UP001370490">
    <property type="component" value="Unassembled WGS sequence"/>
</dbReference>
<evidence type="ECO:0000259" key="4">
    <source>
        <dbReference type="PROSITE" id="PS51293"/>
    </source>
</evidence>
<comment type="caution">
    <text evidence="5">The sequence shown here is derived from an EMBL/GenBank/DDBJ whole genome shotgun (WGS) entry which is preliminary data.</text>
</comment>
<sequence length="846" mass="94717">MSSYVGYIFTLRKMNQMDVMCKWSNKIESNIMQTESRVSLDHVETVHPENISTKDGEAEIIPHITAAPNPVTPKQPAKKQTRQWAAWTHQEEQSFFTALRQNFEKITSRVQSKNKDQVRHYYYRLVRRMNKLLGPGVCLDAKNSKDTNSAMLRWWSLLEKYSCKASKLHLKPRRFKIFIEALEHQLLKDRKKRRPSHAENICPASTTVPNQTRASGHDSRAVKLILTDSQNVQKVAPGKGSSLKHNLNIGVNRNSCKGESAVKSATQRRKPPGNISSVTYKRWERAAIAGVSLVADAAEHLERIATDKEAEQEIRPDESFIRPDVPASGLKGSDNVEEVLPPKLVPTCLQNFPVENNVQLSMKLKLQLFPIDENTCKALEEDKHNPHLELTLSMRKKISSVLEHLNRKWGNSRIACGELVLFPYNVQRESLVSYHKWTQDSIVSAADVYAMIGSPPWFRLRYGWFSNTELETLKCQAPLKSYHIAGEQMVNKKCGKEQISLSVPTPALVTDHHVEKPLDASKDQQTSPTRKTDLPDSLVNMSEKAIEYIGSAHHQNVLQSSDCEGCTSSHRRGTNTGRTVTTQVEDPDDLKLSSCTTWSAGEWADSLTNISVGDLLSEMSPEMDANCVGPPIAGSSCFPPQFPFSCDSFDAAIAVHLSKHQERTGFQSALASHESSIWEAEDTCDAFSFQKNHVFHKSCPRSSEENFSDPCQQTAQASLEGPRSFVEELPTAEEPVSEPPQGVTDEHQPDTPVLENSYKDLSGLTDMYWPDSLGPLDLDAPSCRYHREDMILSDSLSGLNRLIASSLDTFQNCSFFYGLDRKEIGSSMETQAGTSFADYEIGNDGS</sequence>
<evidence type="ECO:0000256" key="2">
    <source>
        <dbReference type="ARBA" id="ARBA00023242"/>
    </source>
</evidence>
<feature type="region of interest" description="Disordered" evidence="3">
    <location>
        <begin position="516"/>
        <end position="535"/>
    </location>
</feature>
<feature type="compositionally biased region" description="Polar residues" evidence="3">
    <location>
        <begin position="203"/>
        <end position="214"/>
    </location>
</feature>
<dbReference type="PANTHER" id="PTHR21677">
    <property type="entry name" value="CRAMPED PROTEIN"/>
    <property type="match status" value="1"/>
</dbReference>
<dbReference type="SUPFAM" id="SSF46689">
    <property type="entry name" value="Homeodomain-like"/>
    <property type="match status" value="1"/>
</dbReference>
<evidence type="ECO:0000256" key="3">
    <source>
        <dbReference type="SAM" id="MobiDB-lite"/>
    </source>
</evidence>
<reference evidence="5 6" key="1">
    <citation type="submission" date="2023-12" db="EMBL/GenBank/DDBJ databases">
        <title>A high-quality genome assembly for Dillenia turbinata (Dilleniales).</title>
        <authorList>
            <person name="Chanderbali A."/>
        </authorList>
    </citation>
    <scope>NUCLEOTIDE SEQUENCE [LARGE SCALE GENOMIC DNA]</scope>
    <source>
        <strain evidence="5">LSX21</strain>
        <tissue evidence="5">Leaf</tissue>
    </source>
</reference>
<dbReference type="GO" id="GO:0007389">
    <property type="term" value="P:pattern specification process"/>
    <property type="evidence" value="ECO:0007669"/>
    <property type="project" value="TreeGrafter"/>
</dbReference>
<keyword evidence="1" id="KW-0238">DNA-binding</keyword>
<dbReference type="PANTHER" id="PTHR21677:SF1">
    <property type="entry name" value="PROTEIN CRAMPED-LIKE"/>
    <property type="match status" value="1"/>
</dbReference>
<dbReference type="GO" id="GO:0003682">
    <property type="term" value="F:chromatin binding"/>
    <property type="evidence" value="ECO:0007669"/>
    <property type="project" value="InterPro"/>
</dbReference>
<dbReference type="CDD" id="cd00167">
    <property type="entry name" value="SANT"/>
    <property type="match status" value="1"/>
</dbReference>
<accession>A0AAN8WA54</accession>